<protein>
    <recommendedName>
        <fullName evidence="4">Holin</fullName>
    </recommendedName>
</protein>
<evidence type="ECO:0000313" key="2">
    <source>
        <dbReference type="EMBL" id="ANY29198.1"/>
    </source>
</evidence>
<feature type="transmembrane region" description="Helical" evidence="1">
    <location>
        <begin position="33"/>
        <end position="54"/>
    </location>
</feature>
<keyword evidence="1" id="KW-1133">Transmembrane helix</keyword>
<keyword evidence="1" id="KW-0812">Transmembrane</keyword>
<proteinExistence type="predicted"/>
<dbReference type="EMBL" id="KX431888">
    <property type="protein sequence ID" value="ANY29198.1"/>
    <property type="molecule type" value="Genomic_DNA"/>
</dbReference>
<evidence type="ECO:0000313" key="3">
    <source>
        <dbReference type="Proteomes" id="UP000229212"/>
    </source>
</evidence>
<evidence type="ECO:0000256" key="1">
    <source>
        <dbReference type="SAM" id="Phobius"/>
    </source>
</evidence>
<reference evidence="2 3" key="1">
    <citation type="submission" date="2016-06" db="EMBL/GenBank/DDBJ databases">
        <title>Complete Genome Sequences of Pseudomonas fluorescens Bacteriophages Isolated from Omaha, NE Freshwater Samples.</title>
        <authorList>
            <person name="Lu G."/>
            <person name="Luhr J."/>
            <person name="Stoecklein A."/>
            <person name="Warner P."/>
            <person name="Tapprich W."/>
        </authorList>
    </citation>
    <scope>NUCLEOTIDE SEQUENCE [LARGE SCALE GENOMIC DNA]</scope>
</reference>
<organism evidence="2 3">
    <name type="scientific">Pseudomonas phage UNO-SLW1</name>
    <dbReference type="NCBI Taxonomy" id="1873993"/>
    <lineage>
        <taxon>Viruses</taxon>
        <taxon>Duplodnaviria</taxon>
        <taxon>Heunggongvirae</taxon>
        <taxon>Uroviricota</taxon>
        <taxon>Caudoviricetes</taxon>
        <taxon>Autographivirales</taxon>
        <taxon>Autotranscriptaviridae</taxon>
        <taxon>Studiervirinae</taxon>
        <taxon>Unosvirus</taxon>
        <taxon>Unosvirus UNOSLW1</taxon>
        <taxon>Pifdecavirus UNOSLW1</taxon>
    </lineage>
</organism>
<name>A0A1B2AND1_9CAUD</name>
<dbReference type="Proteomes" id="UP000229212">
    <property type="component" value="Segment"/>
</dbReference>
<keyword evidence="3" id="KW-1185">Reference proteome</keyword>
<accession>A0A1B2AND1</accession>
<dbReference type="GO" id="GO:0044659">
    <property type="term" value="P:viral release from host cell by cytolysis"/>
    <property type="evidence" value="ECO:0007669"/>
    <property type="project" value="InterPro"/>
</dbReference>
<dbReference type="InterPro" id="IPR019682">
    <property type="entry name" value="Phage_T7_Gp17.5_holin"/>
</dbReference>
<keyword evidence="1" id="KW-0472">Membrane</keyword>
<sequence>MDTNEGVVKAIPIVGAIGADAMATLQGLSLNDLFYIVTIVYTLVQMGLTVWKTIREERRKNKE</sequence>
<evidence type="ECO:0008006" key="4">
    <source>
        <dbReference type="Google" id="ProtNLM"/>
    </source>
</evidence>
<gene>
    <name evidence="2" type="ORF">UNOSLW1_0215</name>
</gene>
<dbReference type="Pfam" id="PF10746">
    <property type="entry name" value="Phage_holin_2_2"/>
    <property type="match status" value="1"/>
</dbReference>